<protein>
    <submittedName>
        <fullName evidence="1">Uncharacterized protein</fullName>
    </submittedName>
</protein>
<proteinExistence type="predicted"/>
<dbReference type="EMBL" id="JAHZSS010000010">
    <property type="protein sequence ID" value="MBW8191360.1"/>
    <property type="molecule type" value="Genomic_DNA"/>
</dbReference>
<name>A0ABS7EGP0_9GAMM</name>
<keyword evidence="2" id="KW-1185">Reference proteome</keyword>
<organism evidence="1 2">
    <name type="scientific">Neiella holothuriorum</name>
    <dbReference type="NCBI Taxonomy" id="2870530"/>
    <lineage>
        <taxon>Bacteria</taxon>
        <taxon>Pseudomonadati</taxon>
        <taxon>Pseudomonadota</taxon>
        <taxon>Gammaproteobacteria</taxon>
        <taxon>Alteromonadales</taxon>
        <taxon>Echinimonadaceae</taxon>
        <taxon>Neiella</taxon>
    </lineage>
</organism>
<sequence length="151" mass="16803">MPHIAPPLAGNQYAAICRCLLSFAQHHGMAQRHFDLLNASNGPDGDRAIYNAMMLRENALCEDRWELLSSSEINVPPLDDLTLANSIYSRVAHDLMSSALLNNQMSRHATLLSLSGTNAGQKLIFETLIYRETFSIGDQWVPVEFEEVSLS</sequence>
<accession>A0ABS7EGP0</accession>
<evidence type="ECO:0000313" key="2">
    <source>
        <dbReference type="Proteomes" id="UP001166251"/>
    </source>
</evidence>
<reference evidence="1" key="1">
    <citation type="submission" date="2021-07" db="EMBL/GenBank/DDBJ databases">
        <title>Neiella marina sp. nov., isolated from the intestinal content of sea cucumber Apostichopus japonicus.</title>
        <authorList>
            <person name="Bai X."/>
        </authorList>
    </citation>
    <scope>NUCLEOTIDE SEQUENCE</scope>
    <source>
        <strain evidence="1">126</strain>
    </source>
</reference>
<dbReference type="Proteomes" id="UP001166251">
    <property type="component" value="Unassembled WGS sequence"/>
</dbReference>
<gene>
    <name evidence="1" type="ORF">K0504_09950</name>
</gene>
<evidence type="ECO:0000313" key="1">
    <source>
        <dbReference type="EMBL" id="MBW8191360.1"/>
    </source>
</evidence>
<dbReference type="RefSeq" id="WP_220104043.1">
    <property type="nucleotide sequence ID" value="NZ_JAHZSS010000010.1"/>
</dbReference>
<comment type="caution">
    <text evidence="1">The sequence shown here is derived from an EMBL/GenBank/DDBJ whole genome shotgun (WGS) entry which is preliminary data.</text>
</comment>